<evidence type="ECO:0000313" key="3">
    <source>
        <dbReference type="Proteomes" id="UP000199258"/>
    </source>
</evidence>
<proteinExistence type="predicted"/>
<organism evidence="2 3">
    <name type="scientific">Arthrobacter subterraneus</name>
    <dbReference type="NCBI Taxonomy" id="335973"/>
    <lineage>
        <taxon>Bacteria</taxon>
        <taxon>Bacillati</taxon>
        <taxon>Actinomycetota</taxon>
        <taxon>Actinomycetes</taxon>
        <taxon>Micrococcales</taxon>
        <taxon>Micrococcaceae</taxon>
        <taxon>Arthrobacter</taxon>
    </lineage>
</organism>
<feature type="domain" description="Glucose/Sorbosone dehydrogenase" evidence="1">
    <location>
        <begin position="1"/>
        <end position="288"/>
    </location>
</feature>
<dbReference type="InterPro" id="IPR011041">
    <property type="entry name" value="Quinoprot_gluc/sorb_DH_b-prop"/>
</dbReference>
<dbReference type="InterPro" id="IPR012938">
    <property type="entry name" value="Glc/Sorbosone_DH"/>
</dbReference>
<protein>
    <submittedName>
        <fullName evidence="2">Glucose/arabinose dehydrogenase, beta-propeller fold</fullName>
    </submittedName>
</protein>
<evidence type="ECO:0000259" key="1">
    <source>
        <dbReference type="Pfam" id="PF07995"/>
    </source>
</evidence>
<sequence>MALLPDGTLIITERDTAEVKRLVDGRVEVIGVVEDALSAGGEGGLLGVAVPPDFSDVPRLYLYYTSPTDNRVVSMSYDGNGLGETAAVLTGIPRANIHNGGRIKFGPDGYLYIGTGDASNASLAQDPASLGGKILRVTADGAPAPGNPFDSTVYSLGHRNVQGLAWDSAGRLWASEFGPDRDDELNLIVPGGNYGWPLVTGAPGEEEFLDARVVWPSTATSSPSGMAIVGDVAYIGGLRGERLWRVPLADGSAGEPASFFDGAYGRLRDTIAGEDGGLLIATNETGGSRILSVEMQ</sequence>
<name>A0A1G8FMS5_9MICC</name>
<dbReference type="Gene3D" id="2.120.10.30">
    <property type="entry name" value="TolB, C-terminal domain"/>
    <property type="match status" value="1"/>
</dbReference>
<dbReference type="EMBL" id="FNDT01000003">
    <property type="protein sequence ID" value="SDH83399.1"/>
    <property type="molecule type" value="Genomic_DNA"/>
</dbReference>
<dbReference type="Pfam" id="PF07995">
    <property type="entry name" value="GSDH"/>
    <property type="match status" value="1"/>
</dbReference>
<dbReference type="InterPro" id="IPR011042">
    <property type="entry name" value="6-blade_b-propeller_TolB-like"/>
</dbReference>
<dbReference type="PANTHER" id="PTHR19328">
    <property type="entry name" value="HEDGEHOG-INTERACTING PROTEIN"/>
    <property type="match status" value="1"/>
</dbReference>
<evidence type="ECO:0000313" key="2">
    <source>
        <dbReference type="EMBL" id="SDH83399.1"/>
    </source>
</evidence>
<dbReference type="SUPFAM" id="SSF50952">
    <property type="entry name" value="Soluble quinoprotein glucose dehydrogenase"/>
    <property type="match status" value="1"/>
</dbReference>
<accession>A0A1G8FMS5</accession>
<dbReference type="STRING" id="335973.SAMN04488693_103124"/>
<keyword evidence="3" id="KW-1185">Reference proteome</keyword>
<reference evidence="2 3" key="1">
    <citation type="submission" date="2016-10" db="EMBL/GenBank/DDBJ databases">
        <authorList>
            <person name="de Groot N.N."/>
        </authorList>
    </citation>
    <scope>NUCLEOTIDE SEQUENCE [LARGE SCALE GENOMIC DNA]</scope>
    <source>
        <strain evidence="2 3">NP_1H</strain>
    </source>
</reference>
<dbReference type="Proteomes" id="UP000199258">
    <property type="component" value="Unassembled WGS sequence"/>
</dbReference>
<dbReference type="AlphaFoldDB" id="A0A1G8FMS5"/>
<gene>
    <name evidence="2" type="ORF">SAMN04488693_103124</name>
</gene>
<dbReference type="PANTHER" id="PTHR19328:SF13">
    <property type="entry name" value="HIPL1 PROTEIN"/>
    <property type="match status" value="1"/>
</dbReference>